<dbReference type="SUPFAM" id="SSF53756">
    <property type="entry name" value="UDP-Glycosyltransferase/glycogen phosphorylase"/>
    <property type="match status" value="1"/>
</dbReference>
<name>A0A0G0MYX2_9BACT</name>
<dbReference type="STRING" id="1619100.UT34_C0002G0263"/>
<dbReference type="CDD" id="cd03786">
    <property type="entry name" value="GTB_UDP-GlcNAc_2-Epimerase"/>
    <property type="match status" value="1"/>
</dbReference>
<dbReference type="InterPro" id="IPR003331">
    <property type="entry name" value="UDP_GlcNAc_Epimerase_2_dom"/>
</dbReference>
<dbReference type="PATRIC" id="fig|1619100.3.peg.813"/>
<comment type="caution">
    <text evidence="3">The sequence shown here is derived from an EMBL/GenBank/DDBJ whole genome shotgun (WGS) entry which is preliminary data.</text>
</comment>
<protein>
    <submittedName>
        <fullName evidence="3">UDP-N-acetylglucosamine 2-epimerase</fullName>
    </submittedName>
</protein>
<keyword evidence="1" id="KW-0413">Isomerase</keyword>
<evidence type="ECO:0000256" key="1">
    <source>
        <dbReference type="RuleBase" id="RU003513"/>
    </source>
</evidence>
<dbReference type="AlphaFoldDB" id="A0A0G0MYX2"/>
<proteinExistence type="inferred from homology"/>
<dbReference type="InterPro" id="IPR029767">
    <property type="entry name" value="WecB-like"/>
</dbReference>
<feature type="domain" description="UDP-N-acetylglucosamine 2-epimerase" evidence="2">
    <location>
        <begin position="25"/>
        <end position="348"/>
    </location>
</feature>
<accession>A0A0G0MYX2</accession>
<gene>
    <name evidence="3" type="ORF">UT34_C0002G0263</name>
</gene>
<dbReference type="EMBL" id="LBWK01000002">
    <property type="protein sequence ID" value="KKR05756.1"/>
    <property type="molecule type" value="Genomic_DNA"/>
</dbReference>
<dbReference type="GO" id="GO:0016853">
    <property type="term" value="F:isomerase activity"/>
    <property type="evidence" value="ECO:0007669"/>
    <property type="project" value="UniProtKB-KW"/>
</dbReference>
<evidence type="ECO:0000313" key="3">
    <source>
        <dbReference type="EMBL" id="KKR05756.1"/>
    </source>
</evidence>
<evidence type="ECO:0000259" key="2">
    <source>
        <dbReference type="Pfam" id="PF02350"/>
    </source>
</evidence>
<dbReference type="PANTHER" id="PTHR43174:SF1">
    <property type="entry name" value="UDP-N-ACETYLGLUCOSAMINE 2-EPIMERASE"/>
    <property type="match status" value="1"/>
</dbReference>
<evidence type="ECO:0000313" key="4">
    <source>
        <dbReference type="Proteomes" id="UP000034799"/>
    </source>
</evidence>
<organism evidence="3 4">
    <name type="scientific">candidate division WS6 bacterium GW2011_GWF2_39_15</name>
    <dbReference type="NCBI Taxonomy" id="1619100"/>
    <lineage>
        <taxon>Bacteria</taxon>
        <taxon>Candidatus Dojkabacteria</taxon>
    </lineage>
</organism>
<comment type="similarity">
    <text evidence="1">Belongs to the UDP-N-acetylglucosamine 2-epimerase family.</text>
</comment>
<dbReference type="Proteomes" id="UP000034799">
    <property type="component" value="Unassembled WGS sequence"/>
</dbReference>
<dbReference type="Pfam" id="PF02350">
    <property type="entry name" value="Epimerase_2"/>
    <property type="match status" value="1"/>
</dbReference>
<dbReference type="PANTHER" id="PTHR43174">
    <property type="entry name" value="UDP-N-ACETYLGLUCOSAMINE 2-EPIMERASE"/>
    <property type="match status" value="1"/>
</dbReference>
<dbReference type="Gene3D" id="3.40.50.2000">
    <property type="entry name" value="Glycogen Phosphorylase B"/>
    <property type="match status" value="2"/>
</dbReference>
<reference evidence="3 4" key="1">
    <citation type="journal article" date="2015" name="Nature">
        <title>rRNA introns, odd ribosomes, and small enigmatic genomes across a large radiation of phyla.</title>
        <authorList>
            <person name="Brown C.T."/>
            <person name="Hug L.A."/>
            <person name="Thomas B.C."/>
            <person name="Sharon I."/>
            <person name="Castelle C.J."/>
            <person name="Singh A."/>
            <person name="Wilkins M.J."/>
            <person name="Williams K.H."/>
            <person name="Banfield J.F."/>
        </authorList>
    </citation>
    <scope>NUCLEOTIDE SEQUENCE [LARGE SCALE GENOMIC DNA]</scope>
</reference>
<sequence length="351" mass="39652">MKVASLIGARPQFVKEAVLNKEFEKSGVEEIIVNSGQHYDYNMAEVFFEKLHIKAPDYNLSVGSGPHGEMTAKIMIEFEKLMMEVKPDVVIVYGDTNTTLAGAIVAAKLKIPLAHVEAGIRMLPKDMPEEINRVLTDRVSNFLFCPSELSVGNLKREGITEGVYNTGDVTYDLYLKSKEHFDYSLYQSLKLEDSNYYLVTLHRDYNVDDKERFGAILKALQQLAKESRIVFPIHPRSRKRVEEFGFADLIKDMDVVDPVDYLSLMGLMEHCKGVITDSGGLQRESYFSGKPGYLLMPDPAWHELVTHKMNILCEPDTLLEKIKIGGEYERIDNIYGDGTAGAKIVKILTQK</sequence>
<dbReference type="NCBIfam" id="TIGR00236">
    <property type="entry name" value="wecB"/>
    <property type="match status" value="1"/>
</dbReference>